<sequence>SSKDLCGKPTFFPNYGDSRSTWAPAGYTGQETLVIVYDKPVLPLRMEIYETYNPGALIRVQGCYIPCDDIPVPGGFVDENIVWEMLWENTDRKRGAPCSLINKLTLSPSGHPLNVFKLSIDCSGWSDWYEIDAINLVGDIEIEPSISPISPFSLPYIMMKMLKGEILPYDGFIQCTLGKHETGERDGMIFDDVIADIYSLSTSEKEVSRQSADEVSVFRIPIHSEIVKGRMPALLDVPPSFHTVIRAILEYIYSDTIHASSSVCAAIIAFLDQPLFASCVTSKQLISECSTILEKNMNMSAALELLTEKHIGPNLSFICVKYLCKHKKKLLSLDNLSDIMGSLSPEILAKLFQLVVK</sequence>
<evidence type="ECO:0000313" key="2">
    <source>
        <dbReference type="Proteomes" id="UP001057375"/>
    </source>
</evidence>
<organism evidence="1 2">
    <name type="scientific">Aduncisulcus paluster</name>
    <dbReference type="NCBI Taxonomy" id="2918883"/>
    <lineage>
        <taxon>Eukaryota</taxon>
        <taxon>Metamonada</taxon>
        <taxon>Carpediemonas-like organisms</taxon>
        <taxon>Aduncisulcus</taxon>
    </lineage>
</organism>
<name>A0ABQ5KPS4_9EUKA</name>
<comment type="caution">
    <text evidence="1">The sequence shown here is derived from an EMBL/GenBank/DDBJ whole genome shotgun (WGS) entry which is preliminary data.</text>
</comment>
<proteinExistence type="predicted"/>
<dbReference type="EMBL" id="BQXS01010818">
    <property type="protein sequence ID" value="GKT34472.1"/>
    <property type="molecule type" value="Genomic_DNA"/>
</dbReference>
<keyword evidence="2" id="KW-1185">Reference proteome</keyword>
<accession>A0ABQ5KPS4</accession>
<feature type="non-terminal residue" evidence="1">
    <location>
        <position position="1"/>
    </location>
</feature>
<protein>
    <submittedName>
        <fullName evidence="1">Unnamed protein product</fullName>
    </submittedName>
</protein>
<evidence type="ECO:0000313" key="1">
    <source>
        <dbReference type="EMBL" id="GKT34472.1"/>
    </source>
</evidence>
<dbReference type="Proteomes" id="UP001057375">
    <property type="component" value="Unassembled WGS sequence"/>
</dbReference>
<reference evidence="1" key="1">
    <citation type="submission" date="2022-03" db="EMBL/GenBank/DDBJ databases">
        <title>Draft genome sequence of Aduncisulcus paluster, a free-living microaerophilic Fornicata.</title>
        <authorList>
            <person name="Yuyama I."/>
            <person name="Kume K."/>
            <person name="Tamura T."/>
            <person name="Inagaki Y."/>
            <person name="Hashimoto T."/>
        </authorList>
    </citation>
    <scope>NUCLEOTIDE SEQUENCE</scope>
    <source>
        <strain evidence="1">NY0171</strain>
    </source>
</reference>
<gene>
    <name evidence="1" type="ORF">ADUPG1_007821</name>
</gene>